<evidence type="ECO:0000313" key="4">
    <source>
        <dbReference type="EMBL" id="KAJ1958730.1"/>
    </source>
</evidence>
<dbReference type="PANTHER" id="PTHR44489">
    <property type="match status" value="1"/>
</dbReference>
<organism evidence="4 5">
    <name type="scientific">Dispira parvispora</name>
    <dbReference type="NCBI Taxonomy" id="1520584"/>
    <lineage>
        <taxon>Eukaryota</taxon>
        <taxon>Fungi</taxon>
        <taxon>Fungi incertae sedis</taxon>
        <taxon>Zoopagomycota</taxon>
        <taxon>Kickxellomycotina</taxon>
        <taxon>Dimargaritomycetes</taxon>
        <taxon>Dimargaritales</taxon>
        <taxon>Dimargaritaceae</taxon>
        <taxon>Dispira</taxon>
    </lineage>
</organism>
<evidence type="ECO:0000256" key="2">
    <source>
        <dbReference type="ARBA" id="ARBA00022737"/>
    </source>
</evidence>
<keyword evidence="2" id="KW-0677">Repeat</keyword>
<dbReference type="SMART" id="SM00320">
    <property type="entry name" value="WD40"/>
    <property type="match status" value="3"/>
</dbReference>
<dbReference type="InterPro" id="IPR036322">
    <property type="entry name" value="WD40_repeat_dom_sf"/>
</dbReference>
<keyword evidence="1 3" id="KW-0853">WD repeat</keyword>
<name>A0A9W8E515_9FUNG</name>
<dbReference type="InterPro" id="IPR019775">
    <property type="entry name" value="WD40_repeat_CS"/>
</dbReference>
<dbReference type="PROSITE" id="PS00678">
    <property type="entry name" value="WD_REPEATS_1"/>
    <property type="match status" value="1"/>
</dbReference>
<dbReference type="Gene3D" id="2.130.10.10">
    <property type="entry name" value="YVTN repeat-like/Quinoprotein amine dehydrogenase"/>
    <property type="match status" value="1"/>
</dbReference>
<feature type="non-terminal residue" evidence="4">
    <location>
        <position position="151"/>
    </location>
</feature>
<dbReference type="PANTHER" id="PTHR44489:SF11">
    <property type="entry name" value="WD REPEAT DOMAIN 86"/>
    <property type="match status" value="1"/>
</dbReference>
<protein>
    <submittedName>
        <fullName evidence="4">Uncharacterized protein</fullName>
    </submittedName>
</protein>
<keyword evidence="5" id="KW-1185">Reference proteome</keyword>
<dbReference type="InterPro" id="IPR001680">
    <property type="entry name" value="WD40_rpt"/>
</dbReference>
<dbReference type="OrthoDB" id="7832001at2759"/>
<gene>
    <name evidence="4" type="ORF">IWQ62_004856</name>
</gene>
<dbReference type="InterPro" id="IPR044715">
    <property type="entry name" value="WDR86-like"/>
</dbReference>
<evidence type="ECO:0000256" key="3">
    <source>
        <dbReference type="PROSITE-ProRule" id="PRU00221"/>
    </source>
</evidence>
<reference evidence="4" key="1">
    <citation type="submission" date="2022-07" db="EMBL/GenBank/DDBJ databases">
        <title>Phylogenomic reconstructions and comparative analyses of Kickxellomycotina fungi.</title>
        <authorList>
            <person name="Reynolds N.K."/>
            <person name="Stajich J.E."/>
            <person name="Barry K."/>
            <person name="Grigoriev I.V."/>
            <person name="Crous P."/>
            <person name="Smith M.E."/>
        </authorList>
    </citation>
    <scope>NUCLEOTIDE SEQUENCE</scope>
    <source>
        <strain evidence="4">RSA 1196</strain>
    </source>
</reference>
<dbReference type="Proteomes" id="UP001150925">
    <property type="component" value="Unassembled WGS sequence"/>
</dbReference>
<dbReference type="InterPro" id="IPR015943">
    <property type="entry name" value="WD40/YVTN_repeat-like_dom_sf"/>
</dbReference>
<proteinExistence type="predicted"/>
<feature type="repeat" description="WD" evidence="3">
    <location>
        <begin position="70"/>
        <end position="105"/>
    </location>
</feature>
<dbReference type="EMBL" id="JANBPY010001755">
    <property type="protein sequence ID" value="KAJ1958730.1"/>
    <property type="molecule type" value="Genomic_DNA"/>
</dbReference>
<dbReference type="Pfam" id="PF00400">
    <property type="entry name" value="WD40"/>
    <property type="match status" value="1"/>
</dbReference>
<accession>A0A9W8E515</accession>
<sequence>MDLPNATFTPSPPKLQLAEPSLSLRCFQTLFHKEHSVLSIAATKDYIFCGTQGSCIHVWGAQDFLPRKVLTGHRGSIFALVLDATQKTLYSGAGDGTVRAWDTETLTCRFVVHSGPNVGDILSLAYCAEFDTLFMGCQNTSIQWFSPSSPD</sequence>
<comment type="caution">
    <text evidence="4">The sequence shown here is derived from an EMBL/GenBank/DDBJ whole genome shotgun (WGS) entry which is preliminary data.</text>
</comment>
<dbReference type="SUPFAM" id="SSF50978">
    <property type="entry name" value="WD40 repeat-like"/>
    <property type="match status" value="1"/>
</dbReference>
<evidence type="ECO:0000256" key="1">
    <source>
        <dbReference type="ARBA" id="ARBA00022574"/>
    </source>
</evidence>
<evidence type="ECO:0000313" key="5">
    <source>
        <dbReference type="Proteomes" id="UP001150925"/>
    </source>
</evidence>
<dbReference type="AlphaFoldDB" id="A0A9W8E515"/>
<dbReference type="PROSITE" id="PS50082">
    <property type="entry name" value="WD_REPEATS_2"/>
    <property type="match status" value="1"/>
</dbReference>
<dbReference type="PROSITE" id="PS50294">
    <property type="entry name" value="WD_REPEATS_REGION"/>
    <property type="match status" value="1"/>
</dbReference>